<dbReference type="InterPro" id="IPR003835">
    <property type="entry name" value="Glyco_trans_19"/>
</dbReference>
<protein>
    <recommendedName>
        <fullName evidence="4 11">Lipid-A-disaccharide synthase</fullName>
        <ecNumber evidence="3 11">2.4.1.182</ecNumber>
    </recommendedName>
</protein>
<evidence type="ECO:0000256" key="9">
    <source>
        <dbReference type="ARBA" id="ARBA00023098"/>
    </source>
</evidence>
<gene>
    <name evidence="11 12" type="primary">lpxB</name>
    <name evidence="12" type="ORF">G7Y82_12795</name>
</gene>
<dbReference type="SUPFAM" id="SSF53756">
    <property type="entry name" value="UDP-Glycosyltransferase/glycogen phosphorylase"/>
    <property type="match status" value="1"/>
</dbReference>
<dbReference type="EMBL" id="JAAVXB010000007">
    <property type="protein sequence ID" value="NKF23194.1"/>
    <property type="molecule type" value="Genomic_DNA"/>
</dbReference>
<keyword evidence="8 11" id="KW-0808">Transferase</keyword>
<evidence type="ECO:0000256" key="4">
    <source>
        <dbReference type="ARBA" id="ARBA00020902"/>
    </source>
</evidence>
<organism evidence="12 13">
    <name type="scientific">Solimonas marina</name>
    <dbReference type="NCBI Taxonomy" id="2714601"/>
    <lineage>
        <taxon>Bacteria</taxon>
        <taxon>Pseudomonadati</taxon>
        <taxon>Pseudomonadota</taxon>
        <taxon>Gammaproteobacteria</taxon>
        <taxon>Nevskiales</taxon>
        <taxon>Nevskiaceae</taxon>
        <taxon>Solimonas</taxon>
    </lineage>
</organism>
<keyword evidence="13" id="KW-1185">Reference proteome</keyword>
<comment type="caution">
    <text evidence="12">The sequence shown here is derived from an EMBL/GenBank/DDBJ whole genome shotgun (WGS) entry which is preliminary data.</text>
</comment>
<sequence>MLKIALVAGEISGDLLGGALVEALRARLPNAQFYGVTGPQMEAAGCTSIASIDTLSVMGLAEVLPALPRVLRLRRELLRRFSADRPDVVIGLDAPDFNLGLERRLRGQGIRTVHVVSPTVWAWRAGRTQTIDKAVDRILCLFPFEPAFYEQHGVHGKAVYIGHPLADQLDAETTPAMGRAALGLPADGLTVAVLPGSRGSELKYLAEPFARAAALLAARRPGLRFVTPIAKASLRAGMEAAIATHAPGLDWTLVDGRSRDVMRAADAVLIASGTATLECMLLGRPMVVSYRGSPITAWLLLSAGLLKTKYVSLPNLLADEPVVPEILQKQATPEALSDAVDALLAGGPARIRQIEQFDRVRDRLRCDAARQGAEAIAALLGA</sequence>
<evidence type="ECO:0000256" key="8">
    <source>
        <dbReference type="ARBA" id="ARBA00022679"/>
    </source>
</evidence>
<evidence type="ECO:0000313" key="12">
    <source>
        <dbReference type="EMBL" id="NKF23194.1"/>
    </source>
</evidence>
<dbReference type="HAMAP" id="MF_00392">
    <property type="entry name" value="LpxB"/>
    <property type="match status" value="1"/>
</dbReference>
<evidence type="ECO:0000256" key="7">
    <source>
        <dbReference type="ARBA" id="ARBA00022676"/>
    </source>
</evidence>
<proteinExistence type="inferred from homology"/>
<evidence type="ECO:0000313" key="13">
    <source>
        <dbReference type="Proteomes" id="UP000653472"/>
    </source>
</evidence>
<dbReference type="GO" id="GO:0008915">
    <property type="term" value="F:lipid-A-disaccharide synthase activity"/>
    <property type="evidence" value="ECO:0007669"/>
    <property type="project" value="UniProtKB-UniRule"/>
</dbReference>
<dbReference type="EC" id="2.4.1.182" evidence="3 11"/>
<dbReference type="GO" id="GO:0005543">
    <property type="term" value="F:phospholipid binding"/>
    <property type="evidence" value="ECO:0007669"/>
    <property type="project" value="TreeGrafter"/>
</dbReference>
<dbReference type="NCBIfam" id="TIGR00215">
    <property type="entry name" value="lpxB"/>
    <property type="match status" value="1"/>
</dbReference>
<dbReference type="PANTHER" id="PTHR30372">
    <property type="entry name" value="LIPID-A-DISACCHARIDE SYNTHASE"/>
    <property type="match status" value="1"/>
</dbReference>
<comment type="similarity">
    <text evidence="2 11">Belongs to the LpxB family.</text>
</comment>
<evidence type="ECO:0000256" key="5">
    <source>
        <dbReference type="ARBA" id="ARBA00022516"/>
    </source>
</evidence>
<evidence type="ECO:0000256" key="3">
    <source>
        <dbReference type="ARBA" id="ARBA00012687"/>
    </source>
</evidence>
<accession>A0A969WBM3</accession>
<keyword evidence="5 11" id="KW-0444">Lipid biosynthesis</keyword>
<name>A0A969WBM3_9GAMM</name>
<comment type="function">
    <text evidence="1 11">Condensation of UDP-2,3-diacylglucosamine and 2,3-diacylglucosamine-1-phosphate to form lipid A disaccharide, a precursor of lipid A, a phosphorylated glycolipid that anchors the lipopolysaccharide to the outer membrane of the cell.</text>
</comment>
<dbReference type="AlphaFoldDB" id="A0A969WBM3"/>
<dbReference type="PANTHER" id="PTHR30372:SF4">
    <property type="entry name" value="LIPID-A-DISACCHARIDE SYNTHASE, MITOCHONDRIAL-RELATED"/>
    <property type="match status" value="1"/>
</dbReference>
<dbReference type="GO" id="GO:0016020">
    <property type="term" value="C:membrane"/>
    <property type="evidence" value="ECO:0007669"/>
    <property type="project" value="GOC"/>
</dbReference>
<keyword evidence="9 11" id="KW-0443">Lipid metabolism</keyword>
<reference evidence="12" key="1">
    <citation type="submission" date="2020-03" db="EMBL/GenBank/DDBJ databases">
        <title>Solimonas marina sp. nov., isolated from deep seawater of the Pacific Ocean.</title>
        <authorList>
            <person name="Liu X."/>
            <person name="Lai Q."/>
            <person name="Sun F."/>
            <person name="Gai Y."/>
            <person name="Li G."/>
            <person name="Shao Z."/>
        </authorList>
    </citation>
    <scope>NUCLEOTIDE SEQUENCE</scope>
    <source>
        <strain evidence="12">C16B3</strain>
    </source>
</reference>
<dbReference type="CDD" id="cd01635">
    <property type="entry name" value="Glycosyltransferase_GTB-type"/>
    <property type="match status" value="1"/>
</dbReference>
<comment type="catalytic activity">
    <reaction evidence="10 11">
        <text>a lipid X + a UDP-2-N,3-O-bis[(3R)-3-hydroxyacyl]-alpha-D-glucosamine = a lipid A disaccharide + UDP + H(+)</text>
        <dbReference type="Rhea" id="RHEA:67828"/>
        <dbReference type="ChEBI" id="CHEBI:15378"/>
        <dbReference type="ChEBI" id="CHEBI:58223"/>
        <dbReference type="ChEBI" id="CHEBI:137748"/>
        <dbReference type="ChEBI" id="CHEBI:176338"/>
        <dbReference type="ChEBI" id="CHEBI:176343"/>
        <dbReference type="EC" id="2.4.1.182"/>
    </reaction>
</comment>
<evidence type="ECO:0000256" key="10">
    <source>
        <dbReference type="ARBA" id="ARBA00048975"/>
    </source>
</evidence>
<evidence type="ECO:0000256" key="2">
    <source>
        <dbReference type="ARBA" id="ARBA00007868"/>
    </source>
</evidence>
<keyword evidence="6 11" id="KW-0441">Lipid A biosynthesis</keyword>
<dbReference type="Proteomes" id="UP000653472">
    <property type="component" value="Unassembled WGS sequence"/>
</dbReference>
<keyword evidence="7 11" id="KW-0328">Glycosyltransferase</keyword>
<evidence type="ECO:0000256" key="11">
    <source>
        <dbReference type="HAMAP-Rule" id="MF_00392"/>
    </source>
</evidence>
<dbReference type="RefSeq" id="WP_168148527.1">
    <property type="nucleotide sequence ID" value="NZ_JAAVXB010000007.1"/>
</dbReference>
<dbReference type="GO" id="GO:0009245">
    <property type="term" value="P:lipid A biosynthetic process"/>
    <property type="evidence" value="ECO:0007669"/>
    <property type="project" value="UniProtKB-UniRule"/>
</dbReference>
<dbReference type="Pfam" id="PF02684">
    <property type="entry name" value="LpxB"/>
    <property type="match status" value="1"/>
</dbReference>
<evidence type="ECO:0000256" key="1">
    <source>
        <dbReference type="ARBA" id="ARBA00002056"/>
    </source>
</evidence>
<comment type="pathway">
    <text evidence="11">Bacterial outer membrane biogenesis; LPS lipid A biosynthesis.</text>
</comment>
<evidence type="ECO:0000256" key="6">
    <source>
        <dbReference type="ARBA" id="ARBA00022556"/>
    </source>
</evidence>